<sequence>MSPASVNTKKYPFIITKARRKGRCKMKKVVEIRTKRSNLLLGTAENKTKAIELAKDLIKKQREDLYGKTVYATPDLEFEMKYDPSIRAKMGQYIIFGVDDEDVRINKRKNRGFE</sequence>
<dbReference type="EMBL" id="BK015689">
    <property type="protein sequence ID" value="DAE20101.1"/>
    <property type="molecule type" value="Genomic_DNA"/>
</dbReference>
<evidence type="ECO:0000313" key="1">
    <source>
        <dbReference type="EMBL" id="DAE20101.1"/>
    </source>
</evidence>
<name>A0A8S5QMX9_9CAUD</name>
<protein>
    <submittedName>
        <fullName evidence="1">Uncharacterized protein</fullName>
    </submittedName>
</protein>
<organism evidence="1">
    <name type="scientific">CrAss-like virus sp. ctYsL76</name>
    <dbReference type="NCBI Taxonomy" id="2826826"/>
    <lineage>
        <taxon>Viruses</taxon>
        <taxon>Duplodnaviria</taxon>
        <taxon>Heunggongvirae</taxon>
        <taxon>Uroviricota</taxon>
        <taxon>Caudoviricetes</taxon>
        <taxon>Crassvirales</taxon>
    </lineage>
</organism>
<reference evidence="1" key="1">
    <citation type="journal article" date="2021" name="Proc. Natl. Acad. Sci. U.S.A.">
        <title>A Catalog of Tens of Thousands of Viruses from Human Metagenomes Reveals Hidden Associations with Chronic Diseases.</title>
        <authorList>
            <person name="Tisza M.J."/>
            <person name="Buck C.B."/>
        </authorList>
    </citation>
    <scope>NUCLEOTIDE SEQUENCE</scope>
    <source>
        <strain evidence="1">CtYsL76</strain>
    </source>
</reference>
<proteinExistence type="predicted"/>
<accession>A0A8S5QMX9</accession>